<dbReference type="GO" id="GO:0004040">
    <property type="term" value="F:amidase activity"/>
    <property type="evidence" value="ECO:0007669"/>
    <property type="project" value="UniProtKB-EC"/>
</dbReference>
<gene>
    <name evidence="8" type="ORF">GLOTRDRAFT_113593</name>
</gene>
<feature type="active site" description="Acyl-ester intermediate" evidence="5">
    <location>
        <position position="238"/>
    </location>
</feature>
<feature type="active site" description="Charge relay system" evidence="5">
    <location>
        <position position="139"/>
    </location>
</feature>
<dbReference type="SUPFAM" id="SSF75304">
    <property type="entry name" value="Amidase signature (AS) enzymes"/>
    <property type="match status" value="1"/>
</dbReference>
<dbReference type="HOGENOM" id="CLU_009600_9_2_1"/>
<dbReference type="PANTHER" id="PTHR46072:SF2">
    <property type="entry name" value="AMIDASE (EUROFUNG)"/>
    <property type="match status" value="1"/>
</dbReference>
<evidence type="ECO:0000259" key="7">
    <source>
        <dbReference type="Pfam" id="PF01425"/>
    </source>
</evidence>
<comment type="similarity">
    <text evidence="2">Belongs to the amidase family.</text>
</comment>
<name>S7S5B8_GLOTA</name>
<dbReference type="InterPro" id="IPR036928">
    <property type="entry name" value="AS_sf"/>
</dbReference>
<dbReference type="InterPro" id="IPR023631">
    <property type="entry name" value="Amidase_dom"/>
</dbReference>
<dbReference type="OrthoDB" id="6428749at2759"/>
<dbReference type="KEGG" id="gtr:GLOTRDRAFT_113593"/>
<proteinExistence type="inferred from homology"/>
<comment type="catalytic activity">
    <reaction evidence="1">
        <text>a monocarboxylic acid amide + H2O = a monocarboxylate + NH4(+)</text>
        <dbReference type="Rhea" id="RHEA:12020"/>
        <dbReference type="ChEBI" id="CHEBI:15377"/>
        <dbReference type="ChEBI" id="CHEBI:28938"/>
        <dbReference type="ChEBI" id="CHEBI:35757"/>
        <dbReference type="ChEBI" id="CHEBI:83628"/>
        <dbReference type="EC" id="3.5.1.4"/>
    </reaction>
</comment>
<feature type="binding site" evidence="6">
    <location>
        <position position="214"/>
    </location>
    <ligand>
        <name>substrate</name>
    </ligand>
</feature>
<dbReference type="PANTHER" id="PTHR46072">
    <property type="entry name" value="AMIDASE-RELATED-RELATED"/>
    <property type="match status" value="1"/>
</dbReference>
<dbReference type="EC" id="3.5.1.4" evidence="3"/>
<reference evidence="8 9" key="1">
    <citation type="journal article" date="2012" name="Science">
        <title>The Paleozoic origin of enzymatic lignin decomposition reconstructed from 31 fungal genomes.</title>
        <authorList>
            <person name="Floudas D."/>
            <person name="Binder M."/>
            <person name="Riley R."/>
            <person name="Barry K."/>
            <person name="Blanchette R.A."/>
            <person name="Henrissat B."/>
            <person name="Martinez A.T."/>
            <person name="Otillar R."/>
            <person name="Spatafora J.W."/>
            <person name="Yadav J.S."/>
            <person name="Aerts A."/>
            <person name="Benoit I."/>
            <person name="Boyd A."/>
            <person name="Carlson A."/>
            <person name="Copeland A."/>
            <person name="Coutinho P.M."/>
            <person name="de Vries R.P."/>
            <person name="Ferreira P."/>
            <person name="Findley K."/>
            <person name="Foster B."/>
            <person name="Gaskell J."/>
            <person name="Glotzer D."/>
            <person name="Gorecki P."/>
            <person name="Heitman J."/>
            <person name="Hesse C."/>
            <person name="Hori C."/>
            <person name="Igarashi K."/>
            <person name="Jurgens J.A."/>
            <person name="Kallen N."/>
            <person name="Kersten P."/>
            <person name="Kohler A."/>
            <person name="Kuees U."/>
            <person name="Kumar T.K.A."/>
            <person name="Kuo A."/>
            <person name="LaButti K."/>
            <person name="Larrondo L.F."/>
            <person name="Lindquist E."/>
            <person name="Ling A."/>
            <person name="Lombard V."/>
            <person name="Lucas S."/>
            <person name="Lundell T."/>
            <person name="Martin R."/>
            <person name="McLaughlin D.J."/>
            <person name="Morgenstern I."/>
            <person name="Morin E."/>
            <person name="Murat C."/>
            <person name="Nagy L.G."/>
            <person name="Nolan M."/>
            <person name="Ohm R.A."/>
            <person name="Patyshakuliyeva A."/>
            <person name="Rokas A."/>
            <person name="Ruiz-Duenas F.J."/>
            <person name="Sabat G."/>
            <person name="Salamov A."/>
            <person name="Samejima M."/>
            <person name="Schmutz J."/>
            <person name="Slot J.C."/>
            <person name="St John F."/>
            <person name="Stenlid J."/>
            <person name="Sun H."/>
            <person name="Sun S."/>
            <person name="Syed K."/>
            <person name="Tsang A."/>
            <person name="Wiebenga A."/>
            <person name="Young D."/>
            <person name="Pisabarro A."/>
            <person name="Eastwood D.C."/>
            <person name="Martin F."/>
            <person name="Cullen D."/>
            <person name="Grigoriev I.V."/>
            <person name="Hibbett D.S."/>
        </authorList>
    </citation>
    <scope>NUCLEOTIDE SEQUENCE [LARGE SCALE GENOMIC DNA]</scope>
    <source>
        <strain evidence="8 9">ATCC 11539</strain>
    </source>
</reference>
<dbReference type="RefSeq" id="XP_007861395.1">
    <property type="nucleotide sequence ID" value="XM_007863204.1"/>
</dbReference>
<dbReference type="PROSITE" id="PS00571">
    <property type="entry name" value="AMIDASES"/>
    <property type="match status" value="1"/>
</dbReference>
<dbReference type="Gene3D" id="3.90.1300.10">
    <property type="entry name" value="Amidase signature (AS) domain"/>
    <property type="match status" value="1"/>
</dbReference>
<feature type="binding site" evidence="6">
    <location>
        <begin position="235"/>
        <end position="238"/>
    </location>
    <ligand>
        <name>substrate</name>
    </ligand>
</feature>
<dbReference type="STRING" id="670483.S7S5B8"/>
<dbReference type="AlphaFoldDB" id="S7S5B8"/>
<evidence type="ECO:0000256" key="1">
    <source>
        <dbReference type="ARBA" id="ARBA00001311"/>
    </source>
</evidence>
<evidence type="ECO:0000256" key="2">
    <source>
        <dbReference type="ARBA" id="ARBA00009199"/>
    </source>
</evidence>
<evidence type="ECO:0000313" key="9">
    <source>
        <dbReference type="Proteomes" id="UP000030669"/>
    </source>
</evidence>
<keyword evidence="4" id="KW-0378">Hydrolase</keyword>
<protein>
    <recommendedName>
        <fullName evidence="3">amidase</fullName>
        <ecNumber evidence="3">3.5.1.4</ecNumber>
    </recommendedName>
</protein>
<evidence type="ECO:0000256" key="5">
    <source>
        <dbReference type="PIRSR" id="PIRSR001221-1"/>
    </source>
</evidence>
<evidence type="ECO:0000313" key="8">
    <source>
        <dbReference type="EMBL" id="EPQ61159.1"/>
    </source>
</evidence>
<sequence length="578" mass="63960">MASDSVTPAAPDWRARCKAKKQQQQEAIPRAWLIETPPDDVLNVLDVPYKCGLLTPREIEITDTTDVGALLSKLASGQWSSVEVTTAFYKRAIIAQQLTNCLTEIFVERALQRAQEVDDHLKVTGKVMGPLHGLPISLKDQFKIKGLETTMGYASWIGKYADSDSVLTQILYECGAVPFVRTNVCQTLNWGETFNHVFGRTTNPWNRYLTCGGSSGGEGALVAMKGSPLGIGTDIGGSVRIPSAFCGLYTLRPSYERLPYAGAVNSQEGQESISSVPGPMTNAVSGVKLFMKAVLDSKPWNKDPLAVRKEWSDKEYALSEHGGGGQLSFAIMWDNGLLKPHPPLWRAMRMCKAALEDAGHKVIDWQPYQMLEIFRNAESIYAADGGHDFHVVCEESGEPVIQTMSPDTNKHDLALDEPLVQTVLGPEKKMLTAWELWQLHKEKRSLRKAQLDHWQATANQTGTGRPVDAIISPAAPYVAPPHGLNNDYFYTTFCNAMDYATSVVPVTFVDEELDRPVPPHEFYNHHDEANYKLYDPKLFHGAPVGLQLIGRTLEEEAVIAMTEILDNALGKYRAAARE</sequence>
<dbReference type="Pfam" id="PF01425">
    <property type="entry name" value="Amidase"/>
    <property type="match status" value="1"/>
</dbReference>
<dbReference type="InterPro" id="IPR020556">
    <property type="entry name" value="Amidase_CS"/>
</dbReference>
<evidence type="ECO:0000256" key="4">
    <source>
        <dbReference type="ARBA" id="ARBA00022801"/>
    </source>
</evidence>
<dbReference type="GeneID" id="19299757"/>
<dbReference type="EMBL" id="KB469296">
    <property type="protein sequence ID" value="EPQ61159.1"/>
    <property type="molecule type" value="Genomic_DNA"/>
</dbReference>
<evidence type="ECO:0000256" key="6">
    <source>
        <dbReference type="PIRSR" id="PIRSR001221-2"/>
    </source>
</evidence>
<dbReference type="OMA" id="WGETYNH"/>
<accession>S7S5B8</accession>
<feature type="binding site" evidence="6">
    <location>
        <position position="188"/>
    </location>
    <ligand>
        <name>substrate</name>
    </ligand>
</feature>
<keyword evidence="9" id="KW-1185">Reference proteome</keyword>
<organism evidence="8 9">
    <name type="scientific">Gloeophyllum trabeum (strain ATCC 11539 / FP-39264 / Madison 617)</name>
    <name type="common">Brown rot fungus</name>
    <dbReference type="NCBI Taxonomy" id="670483"/>
    <lineage>
        <taxon>Eukaryota</taxon>
        <taxon>Fungi</taxon>
        <taxon>Dikarya</taxon>
        <taxon>Basidiomycota</taxon>
        <taxon>Agaricomycotina</taxon>
        <taxon>Agaricomycetes</taxon>
        <taxon>Gloeophyllales</taxon>
        <taxon>Gloeophyllaceae</taxon>
        <taxon>Gloeophyllum</taxon>
    </lineage>
</organism>
<feature type="domain" description="Amidase" evidence="7">
    <location>
        <begin position="83"/>
        <end position="558"/>
    </location>
</feature>
<dbReference type="PIRSF" id="PIRSF001221">
    <property type="entry name" value="Amidase_fungi"/>
    <property type="match status" value="1"/>
</dbReference>
<dbReference type="Proteomes" id="UP000030669">
    <property type="component" value="Unassembled WGS sequence"/>
</dbReference>
<dbReference type="eggNOG" id="KOG1212">
    <property type="taxonomic scope" value="Eukaryota"/>
</dbReference>
<feature type="active site" description="Charge relay system" evidence="5">
    <location>
        <position position="214"/>
    </location>
</feature>
<evidence type="ECO:0000256" key="3">
    <source>
        <dbReference type="ARBA" id="ARBA00012922"/>
    </source>
</evidence>